<dbReference type="Proteomes" id="UP001381693">
    <property type="component" value="Unassembled WGS sequence"/>
</dbReference>
<dbReference type="InterPro" id="IPR001453">
    <property type="entry name" value="MoaB/Mog_dom"/>
</dbReference>
<keyword evidence="6" id="KW-0808">Transferase</keyword>
<evidence type="ECO:0000256" key="4">
    <source>
        <dbReference type="ARBA" id="ARBA00022630"/>
    </source>
</evidence>
<evidence type="ECO:0000256" key="6">
    <source>
        <dbReference type="ARBA" id="ARBA00022679"/>
    </source>
</evidence>
<organism evidence="15 16">
    <name type="scientific">Halocaridina rubra</name>
    <name type="common">Hawaiian red shrimp</name>
    <dbReference type="NCBI Taxonomy" id="373956"/>
    <lineage>
        <taxon>Eukaryota</taxon>
        <taxon>Metazoa</taxon>
        <taxon>Ecdysozoa</taxon>
        <taxon>Arthropoda</taxon>
        <taxon>Crustacea</taxon>
        <taxon>Multicrustacea</taxon>
        <taxon>Malacostraca</taxon>
        <taxon>Eumalacostraca</taxon>
        <taxon>Eucarida</taxon>
        <taxon>Decapoda</taxon>
        <taxon>Pleocyemata</taxon>
        <taxon>Caridea</taxon>
        <taxon>Atyoidea</taxon>
        <taxon>Atyidae</taxon>
        <taxon>Halocaridina</taxon>
    </lineage>
</organism>
<dbReference type="SUPFAM" id="SSF53218">
    <property type="entry name" value="Molybdenum cofactor biosynthesis proteins"/>
    <property type="match status" value="1"/>
</dbReference>
<gene>
    <name evidence="15" type="primary">FLAD1</name>
    <name evidence="15" type="ORF">SK128_017545</name>
</gene>
<comment type="similarity">
    <text evidence="2">In the N-terminal section; belongs to the MoaB/Mog family.</text>
</comment>
<dbReference type="InterPro" id="IPR036425">
    <property type="entry name" value="MoaB/Mog-like_dom_sf"/>
</dbReference>
<dbReference type="EMBL" id="JAXCGZ010015304">
    <property type="protein sequence ID" value="KAK7070574.1"/>
    <property type="molecule type" value="Genomic_DNA"/>
</dbReference>
<evidence type="ECO:0000256" key="8">
    <source>
        <dbReference type="ARBA" id="ARBA00022741"/>
    </source>
</evidence>
<evidence type="ECO:0000256" key="12">
    <source>
        <dbReference type="ARBA" id="ARBA00031871"/>
    </source>
</evidence>
<dbReference type="GO" id="GO:0005524">
    <property type="term" value="F:ATP binding"/>
    <property type="evidence" value="ECO:0007669"/>
    <property type="project" value="UniProtKB-KW"/>
</dbReference>
<reference evidence="15 16" key="1">
    <citation type="submission" date="2023-11" db="EMBL/GenBank/DDBJ databases">
        <title>Halocaridina rubra genome assembly.</title>
        <authorList>
            <person name="Smith C."/>
        </authorList>
    </citation>
    <scope>NUCLEOTIDE SEQUENCE [LARGE SCALE GENOMIC DNA]</scope>
    <source>
        <strain evidence="15">EP-1</strain>
        <tissue evidence="15">Whole</tissue>
    </source>
</reference>
<keyword evidence="4" id="KW-0285">Flavoprotein</keyword>
<dbReference type="InterPro" id="IPR014729">
    <property type="entry name" value="Rossmann-like_a/b/a_fold"/>
</dbReference>
<evidence type="ECO:0000256" key="11">
    <source>
        <dbReference type="ARBA" id="ARBA00031145"/>
    </source>
</evidence>
<evidence type="ECO:0000256" key="10">
    <source>
        <dbReference type="ARBA" id="ARBA00022840"/>
    </source>
</evidence>
<name>A0AAN8X0D6_HALRR</name>
<protein>
    <recommendedName>
        <fullName evidence="3">FAD synthase</fullName>
        <ecNumber evidence="3">2.7.7.2</ecNumber>
    </recommendedName>
    <alternativeName>
        <fullName evidence="11">FAD pyrophosphorylase</fullName>
    </alternativeName>
    <alternativeName>
        <fullName evidence="12">FMN adenylyltransferase</fullName>
    </alternativeName>
</protein>
<feature type="domain" description="MoaB/Mog" evidence="14">
    <location>
        <begin position="84"/>
        <end position="250"/>
    </location>
</feature>
<evidence type="ECO:0000256" key="5">
    <source>
        <dbReference type="ARBA" id="ARBA00022643"/>
    </source>
</evidence>
<dbReference type="CDD" id="cd23948">
    <property type="entry name" value="FAD_synthase"/>
    <property type="match status" value="1"/>
</dbReference>
<dbReference type="Pfam" id="PF00994">
    <property type="entry name" value="MoCF_biosynth"/>
    <property type="match status" value="1"/>
</dbReference>
<proteinExistence type="inferred from homology"/>
<accession>A0AAN8X0D6</accession>
<dbReference type="PANTHER" id="PTHR23293:SF9">
    <property type="entry name" value="FAD SYNTHASE"/>
    <property type="match status" value="1"/>
</dbReference>
<dbReference type="EC" id="2.7.7.2" evidence="3"/>
<dbReference type="CDD" id="cd00885">
    <property type="entry name" value="cinA"/>
    <property type="match status" value="1"/>
</dbReference>
<evidence type="ECO:0000313" key="16">
    <source>
        <dbReference type="Proteomes" id="UP001381693"/>
    </source>
</evidence>
<evidence type="ECO:0000259" key="14">
    <source>
        <dbReference type="SMART" id="SM00852"/>
    </source>
</evidence>
<keyword evidence="8" id="KW-0547">Nucleotide-binding</keyword>
<dbReference type="Pfam" id="PF24102">
    <property type="entry name" value="FLAD1_M"/>
    <property type="match status" value="1"/>
</dbReference>
<evidence type="ECO:0000256" key="3">
    <source>
        <dbReference type="ARBA" id="ARBA00012393"/>
    </source>
</evidence>
<dbReference type="SMART" id="SM00852">
    <property type="entry name" value="MoCF_biosynth"/>
    <property type="match status" value="1"/>
</dbReference>
<dbReference type="Pfam" id="PF01507">
    <property type="entry name" value="PAPS_reduct"/>
    <property type="match status" value="1"/>
</dbReference>
<dbReference type="GO" id="GO:0003919">
    <property type="term" value="F:FMN adenylyltransferase activity"/>
    <property type="evidence" value="ECO:0007669"/>
    <property type="project" value="UniProtKB-EC"/>
</dbReference>
<dbReference type="InterPro" id="IPR056596">
    <property type="entry name" value="FLAD1_M"/>
</dbReference>
<evidence type="ECO:0000256" key="9">
    <source>
        <dbReference type="ARBA" id="ARBA00022827"/>
    </source>
</evidence>
<dbReference type="SUPFAM" id="SSF52402">
    <property type="entry name" value="Adenine nucleotide alpha hydrolases-like"/>
    <property type="match status" value="1"/>
</dbReference>
<dbReference type="Gene3D" id="3.40.980.10">
    <property type="entry name" value="MoaB/Mog-like domain"/>
    <property type="match status" value="1"/>
</dbReference>
<evidence type="ECO:0000313" key="15">
    <source>
        <dbReference type="EMBL" id="KAK7070574.1"/>
    </source>
</evidence>
<comment type="caution">
    <text evidence="15">The sequence shown here is derived from an EMBL/GenBank/DDBJ whole genome shotgun (WGS) entry which is preliminary data.</text>
</comment>
<dbReference type="InterPro" id="IPR002500">
    <property type="entry name" value="PAPS_reduct_dom"/>
</dbReference>
<dbReference type="GO" id="GO:0006747">
    <property type="term" value="P:FAD biosynthetic process"/>
    <property type="evidence" value="ECO:0007669"/>
    <property type="project" value="TreeGrafter"/>
</dbReference>
<sequence length="564" mass="62910">MELLRQVLTRGGGRCPLVFSCRKSKVYSNDISFKGVRSLHNLQQGQGTKGRRKAYQGIRISALRSSSMAAENSVNTSGGVPTAGIIIIGDEILKGQTQDTNSHYLTKQLHSLGVRVKRISVIPDDLETIANEVKQFSGEYSFVLTSGGIGPTHDDITFEAVAAAFGEKVHPHPLLVGFIKAYFKTDDLTSPAMKMAHIPESAELHFGEDKERGIKSRYPIISVQNVTIFPGVPHLLERAFSLLGKKLYHRPGTGFSNGVVYITADEVSIASTLNVTVSKFPSVAFGSYPKLFHSYYKTKITMESLSADDVKAAEHHLRSSLENGLVIDYVEDTISSPWDHINKLIATSTSLEKPIQEALGVLSQCFEKYRPEEVCVCYNGGKDCLAVLHLAYAVLHMQHPESKLQAVYITEDRSFPQVTEFVQQSANRYNLDCEILPGPMKAALATLLEKRPSIKAMVMGTRNTDPYSATLEFFSPTDDDWPSMMRVNAILNWDYDHVWDFIRGLYLPYCSLYDRGYTSLGNQDNTLPNPLLESKDRIGQVMYLPAYKLTQHDQERKGRISSKH</sequence>
<evidence type="ECO:0000256" key="2">
    <source>
        <dbReference type="ARBA" id="ARBA00007589"/>
    </source>
</evidence>
<comment type="catalytic activity">
    <reaction evidence="13">
        <text>FMN + ATP + H(+) = FAD + diphosphate</text>
        <dbReference type="Rhea" id="RHEA:17237"/>
        <dbReference type="ChEBI" id="CHEBI:15378"/>
        <dbReference type="ChEBI" id="CHEBI:30616"/>
        <dbReference type="ChEBI" id="CHEBI:33019"/>
        <dbReference type="ChEBI" id="CHEBI:57692"/>
        <dbReference type="ChEBI" id="CHEBI:58210"/>
        <dbReference type="EC" id="2.7.7.2"/>
    </reaction>
</comment>
<keyword evidence="16" id="KW-1185">Reference proteome</keyword>
<keyword evidence="10" id="KW-0067">ATP-binding</keyword>
<keyword evidence="9" id="KW-0274">FAD</keyword>
<evidence type="ECO:0000256" key="7">
    <source>
        <dbReference type="ARBA" id="ARBA00022695"/>
    </source>
</evidence>
<dbReference type="AlphaFoldDB" id="A0AAN8X0D6"/>
<evidence type="ECO:0000256" key="1">
    <source>
        <dbReference type="ARBA" id="ARBA00004726"/>
    </source>
</evidence>
<keyword evidence="7" id="KW-0548">Nucleotidyltransferase</keyword>
<keyword evidence="5" id="KW-0288">FMN</keyword>
<dbReference type="PANTHER" id="PTHR23293">
    <property type="entry name" value="FAD SYNTHETASE-RELATED FMN ADENYLYLTRANSFERASE"/>
    <property type="match status" value="1"/>
</dbReference>
<comment type="pathway">
    <text evidence="1">Cofactor biosynthesis; FAD biosynthesis; FAD from FMN: step 1/1.</text>
</comment>
<dbReference type="Gene3D" id="3.40.50.620">
    <property type="entry name" value="HUPs"/>
    <property type="match status" value="1"/>
</dbReference>
<evidence type="ECO:0000256" key="13">
    <source>
        <dbReference type="ARBA" id="ARBA00049494"/>
    </source>
</evidence>